<dbReference type="InterPro" id="IPR002347">
    <property type="entry name" value="SDR_fam"/>
</dbReference>
<sequence>MSQYSSKSTGVEVAAALKEEIKGKNVLITGVSPSSLGEEVVRALAPYAGLIIVASRNRVRTQTTVDAIINQTPSANIKVVVLDISSTASIRAAAKEITEPIHVLINNAAVPMAVELSQTEDGFESQFGSNHLGHVLLTSLLLPNLKQAAAGGEVVPRVVNVSSIAHYSGTIRFDDPYFALRPTEYHKLVGYAQSKLANGLASFSLHPGGIVGTPMGASVSKQELIQYGLANPDGTYVNPDEWKTIPVGASTYIVAAFEPSILEHNGSYLADAALAPASSDGKDQASVFFYAAKFLSLIRILQDLAERLWALSDKLLGIKF</sequence>
<protein>
    <submittedName>
        <fullName evidence="3">NAD(P)-binding protein</fullName>
    </submittedName>
</protein>
<dbReference type="Gene3D" id="3.40.50.720">
    <property type="entry name" value="NAD(P)-binding Rossmann-like Domain"/>
    <property type="match status" value="1"/>
</dbReference>
<accession>A0A166JBZ7</accession>
<dbReference type="STRING" id="436010.A0A166JBZ7"/>
<dbReference type="Pfam" id="PF00106">
    <property type="entry name" value="adh_short"/>
    <property type="match status" value="1"/>
</dbReference>
<keyword evidence="2" id="KW-0560">Oxidoreductase</keyword>
<comment type="similarity">
    <text evidence="1">Belongs to the short-chain dehydrogenases/reductases (SDR) family.</text>
</comment>
<organism evidence="3 4">
    <name type="scientific">Athelia psychrophila</name>
    <dbReference type="NCBI Taxonomy" id="1759441"/>
    <lineage>
        <taxon>Eukaryota</taxon>
        <taxon>Fungi</taxon>
        <taxon>Dikarya</taxon>
        <taxon>Basidiomycota</taxon>
        <taxon>Agaricomycotina</taxon>
        <taxon>Agaricomycetes</taxon>
        <taxon>Agaricomycetidae</taxon>
        <taxon>Atheliales</taxon>
        <taxon>Atheliaceae</taxon>
        <taxon>Athelia</taxon>
    </lineage>
</organism>
<dbReference type="PANTHER" id="PTHR24320">
    <property type="entry name" value="RETINOL DEHYDROGENASE"/>
    <property type="match status" value="1"/>
</dbReference>
<evidence type="ECO:0000313" key="3">
    <source>
        <dbReference type="EMBL" id="KZP20705.1"/>
    </source>
</evidence>
<reference evidence="3 4" key="1">
    <citation type="journal article" date="2016" name="Mol. Biol. Evol.">
        <title>Comparative Genomics of Early-Diverging Mushroom-Forming Fungi Provides Insights into the Origins of Lignocellulose Decay Capabilities.</title>
        <authorList>
            <person name="Nagy L.G."/>
            <person name="Riley R."/>
            <person name="Tritt A."/>
            <person name="Adam C."/>
            <person name="Daum C."/>
            <person name="Floudas D."/>
            <person name="Sun H."/>
            <person name="Yadav J.S."/>
            <person name="Pangilinan J."/>
            <person name="Larsson K.H."/>
            <person name="Matsuura K."/>
            <person name="Barry K."/>
            <person name="Labutti K."/>
            <person name="Kuo R."/>
            <person name="Ohm R.A."/>
            <person name="Bhattacharya S.S."/>
            <person name="Shirouzu T."/>
            <person name="Yoshinaga Y."/>
            <person name="Martin F.M."/>
            <person name="Grigoriev I.V."/>
            <person name="Hibbett D.S."/>
        </authorList>
    </citation>
    <scope>NUCLEOTIDE SEQUENCE [LARGE SCALE GENOMIC DNA]</scope>
    <source>
        <strain evidence="3 4">CBS 109695</strain>
    </source>
</reference>
<dbReference type="OrthoDB" id="191139at2759"/>
<keyword evidence="4" id="KW-1185">Reference proteome</keyword>
<evidence type="ECO:0000313" key="4">
    <source>
        <dbReference type="Proteomes" id="UP000076532"/>
    </source>
</evidence>
<dbReference type="SUPFAM" id="SSF51735">
    <property type="entry name" value="NAD(P)-binding Rossmann-fold domains"/>
    <property type="match status" value="1"/>
</dbReference>
<dbReference type="EMBL" id="KV417553">
    <property type="protein sequence ID" value="KZP20705.1"/>
    <property type="molecule type" value="Genomic_DNA"/>
</dbReference>
<dbReference type="Proteomes" id="UP000076532">
    <property type="component" value="Unassembled WGS sequence"/>
</dbReference>
<proteinExistence type="inferred from homology"/>
<evidence type="ECO:0000256" key="1">
    <source>
        <dbReference type="ARBA" id="ARBA00006484"/>
    </source>
</evidence>
<name>A0A166JBZ7_9AGAM</name>
<dbReference type="AlphaFoldDB" id="A0A166JBZ7"/>
<evidence type="ECO:0000256" key="2">
    <source>
        <dbReference type="ARBA" id="ARBA00023002"/>
    </source>
</evidence>
<dbReference type="InterPro" id="IPR036291">
    <property type="entry name" value="NAD(P)-bd_dom_sf"/>
</dbReference>
<gene>
    <name evidence="3" type="ORF">FIBSPDRAFT_919844</name>
</gene>
<dbReference type="GO" id="GO:0016491">
    <property type="term" value="F:oxidoreductase activity"/>
    <property type="evidence" value="ECO:0007669"/>
    <property type="project" value="UniProtKB-KW"/>
</dbReference>
<dbReference type="PANTHER" id="PTHR24320:SF283">
    <property type="entry name" value="RETINOL DEHYDROGENASE 11"/>
    <property type="match status" value="1"/>
</dbReference>